<accession>A0ABC9WHY5</accession>
<dbReference type="Proteomes" id="UP001623348">
    <property type="component" value="Unassembled WGS sequence"/>
</dbReference>
<evidence type="ECO:0000313" key="2">
    <source>
        <dbReference type="EMBL" id="GAB0184861.1"/>
    </source>
</evidence>
<evidence type="ECO:0008006" key="4">
    <source>
        <dbReference type="Google" id="ProtNLM"/>
    </source>
</evidence>
<evidence type="ECO:0000313" key="3">
    <source>
        <dbReference type="Proteomes" id="UP001623348"/>
    </source>
</evidence>
<organism evidence="2 3">
    <name type="scientific">Grus japonensis</name>
    <name type="common">Japanese crane</name>
    <name type="synonym">Red-crowned crane</name>
    <dbReference type="NCBI Taxonomy" id="30415"/>
    <lineage>
        <taxon>Eukaryota</taxon>
        <taxon>Metazoa</taxon>
        <taxon>Chordata</taxon>
        <taxon>Craniata</taxon>
        <taxon>Vertebrata</taxon>
        <taxon>Euteleostomi</taxon>
        <taxon>Archelosauria</taxon>
        <taxon>Archosauria</taxon>
        <taxon>Dinosauria</taxon>
        <taxon>Saurischia</taxon>
        <taxon>Theropoda</taxon>
        <taxon>Coelurosauria</taxon>
        <taxon>Aves</taxon>
        <taxon>Neognathae</taxon>
        <taxon>Neoaves</taxon>
        <taxon>Gruiformes</taxon>
        <taxon>Gruidae</taxon>
        <taxon>Grus</taxon>
    </lineage>
</organism>
<name>A0ABC9WHY5_GRUJA</name>
<protein>
    <recommendedName>
        <fullName evidence="4">Protein pxr1-like</fullName>
    </recommendedName>
</protein>
<evidence type="ECO:0000256" key="1">
    <source>
        <dbReference type="SAM" id="MobiDB-lite"/>
    </source>
</evidence>
<dbReference type="EMBL" id="BAAFJT010000002">
    <property type="protein sequence ID" value="GAB0184861.1"/>
    <property type="molecule type" value="Genomic_DNA"/>
</dbReference>
<comment type="caution">
    <text evidence="2">The sequence shown here is derived from an EMBL/GenBank/DDBJ whole genome shotgun (WGS) entry which is preliminary data.</text>
</comment>
<sequence length="135" mass="14549">MPASSKMDLLLAKAKPISHNGSTSGITWLRRGKTPALLQPERRTRRCESNNSADIKISAEGGRGGAPGAGAEIPLQPVEKTMVRQAVPLQPMEVHGGADIHLQPVENPCQSRLMHLKEDVAPWEARAGGSSWQEL</sequence>
<feature type="region of interest" description="Disordered" evidence="1">
    <location>
        <begin position="40"/>
        <end position="75"/>
    </location>
</feature>
<reference evidence="2 3" key="1">
    <citation type="submission" date="2024-06" db="EMBL/GenBank/DDBJ databases">
        <title>The draft genome of Grus japonensis, version 3.</title>
        <authorList>
            <person name="Nabeshima K."/>
            <person name="Suzuki S."/>
            <person name="Onuma M."/>
        </authorList>
    </citation>
    <scope>NUCLEOTIDE SEQUENCE [LARGE SCALE GENOMIC DNA]</scope>
    <source>
        <strain evidence="2 3">451A</strain>
    </source>
</reference>
<keyword evidence="3" id="KW-1185">Reference proteome</keyword>
<proteinExistence type="predicted"/>
<dbReference type="AlphaFoldDB" id="A0ABC9WHY5"/>
<gene>
    <name evidence="2" type="ORF">GRJ2_000951400</name>
</gene>